<evidence type="ECO:0000313" key="1">
    <source>
        <dbReference type="EMBL" id="CAD8086413.1"/>
    </source>
</evidence>
<protein>
    <submittedName>
        <fullName evidence="1">Uncharacterized protein</fullName>
    </submittedName>
</protein>
<gene>
    <name evidence="1" type="ORF">PPRIM_AZ9-3.1.T0760174</name>
</gene>
<reference evidence="1" key="1">
    <citation type="submission" date="2021-01" db="EMBL/GenBank/DDBJ databases">
        <authorList>
            <consortium name="Genoscope - CEA"/>
            <person name="William W."/>
        </authorList>
    </citation>
    <scope>NUCLEOTIDE SEQUENCE</scope>
</reference>
<name>A0A8S1NA21_PARPR</name>
<keyword evidence="2" id="KW-1185">Reference proteome</keyword>
<dbReference type="AlphaFoldDB" id="A0A8S1NA21"/>
<dbReference type="EMBL" id="CAJJDM010000079">
    <property type="protein sequence ID" value="CAD8086413.1"/>
    <property type="molecule type" value="Genomic_DNA"/>
</dbReference>
<organism evidence="1 2">
    <name type="scientific">Paramecium primaurelia</name>
    <dbReference type="NCBI Taxonomy" id="5886"/>
    <lineage>
        <taxon>Eukaryota</taxon>
        <taxon>Sar</taxon>
        <taxon>Alveolata</taxon>
        <taxon>Ciliophora</taxon>
        <taxon>Intramacronucleata</taxon>
        <taxon>Oligohymenophorea</taxon>
        <taxon>Peniculida</taxon>
        <taxon>Parameciidae</taxon>
        <taxon>Paramecium</taxon>
    </lineage>
</organism>
<evidence type="ECO:0000313" key="2">
    <source>
        <dbReference type="Proteomes" id="UP000688137"/>
    </source>
</evidence>
<dbReference type="Proteomes" id="UP000688137">
    <property type="component" value="Unassembled WGS sequence"/>
</dbReference>
<proteinExistence type="predicted"/>
<sequence>MSERTLDFIDQRNSVRKLVTWPWNFVFGLQSFQTVQHIYNFTARTIFAASSLIPFLTTYNTHQFAYAENSVRLTRYRNYHDDII</sequence>
<comment type="caution">
    <text evidence="1">The sequence shown here is derived from an EMBL/GenBank/DDBJ whole genome shotgun (WGS) entry which is preliminary data.</text>
</comment>
<accession>A0A8S1NA21</accession>